<dbReference type="Proteomes" id="UP000249723">
    <property type="component" value="Unassembled WGS sequence"/>
</dbReference>
<feature type="region of interest" description="Disordered" evidence="1">
    <location>
        <begin position="311"/>
        <end position="330"/>
    </location>
</feature>
<proteinExistence type="predicted"/>
<keyword evidence="3" id="KW-1185">Reference proteome</keyword>
<dbReference type="EMBL" id="FMWP01000014">
    <property type="protein sequence ID" value="SCZ90641.1"/>
    <property type="molecule type" value="Genomic_DNA"/>
</dbReference>
<name>A0A2X0KUI7_9BASI</name>
<sequence>MRHLVTPTPLVINDLFKFKFPIQTYELRSQGFFPWFPRNGDPSQSRWHPGFAPPIPRNVRVAPSHLLYPRLRRFPGEVLPLFPLMSAVLDPSLLDRVGCSFRDGLMRSGRHVNEDLPPSASQFLSRFRQDKIRVGIEGQPGDHQFALWRVDGEECIINVKPVETNAIAASRMVHDKLVLPKYWLDFASREPIDIRILEPDGRLKERLEGDAYMMLALQMLFTGSRFGLFYCAPDFVLAELAVDDDGRTHMLFSPLYSSAWVATDDVGPVAAETGNFLATLVSLFMSHHPNYSIKGPSDETRAALRAITDKLEQNDGKSTPPKPRSSDLDNTVSTLFVRTDETVVSVRHHFDRKIITGVASKPRSDLVAIGVDLDCTTQSKPALLIDFHTDHCGLDRLDLVTKVGNGCTAMAWTARWNRAGAEAASDRFTCSPLLTGEREVPLVAKVVSARYAASIAREYFVHKRIIPLLSPAARAFIPQFHGFYRTGSPDGYAYVFFFENAGAAIREEEWDANEELRDQAKAAFRLIGGEGLVHGDPRSPNVVRSADGQIFLIDWGEAHVTHKLVRLRADFPDISGVIASRRNGNSNPEITFATVVLCGITPRPTNDAPALTRVAHADASSCRRLDGAKPTT</sequence>
<accession>A0A2X0KUI7</accession>
<dbReference type="AlphaFoldDB" id="A0A2X0KUI7"/>
<evidence type="ECO:0000256" key="1">
    <source>
        <dbReference type="SAM" id="MobiDB-lite"/>
    </source>
</evidence>
<dbReference type="InterPro" id="IPR011009">
    <property type="entry name" value="Kinase-like_dom_sf"/>
</dbReference>
<protein>
    <submittedName>
        <fullName evidence="2">BZ3500_MvSof-1268-A1-R1_Chr1-3g02119 protein</fullName>
    </submittedName>
</protein>
<reference evidence="3" key="1">
    <citation type="submission" date="2016-10" db="EMBL/GenBank/DDBJ databases">
        <authorList>
            <person name="Jeantristanb JTB J.-T."/>
            <person name="Ricardo R."/>
        </authorList>
    </citation>
    <scope>NUCLEOTIDE SEQUENCE [LARGE SCALE GENOMIC DNA]</scope>
</reference>
<dbReference type="OrthoDB" id="3017382at2759"/>
<organism evidence="2 3">
    <name type="scientific">Microbotryum saponariae</name>
    <dbReference type="NCBI Taxonomy" id="289078"/>
    <lineage>
        <taxon>Eukaryota</taxon>
        <taxon>Fungi</taxon>
        <taxon>Dikarya</taxon>
        <taxon>Basidiomycota</taxon>
        <taxon>Pucciniomycotina</taxon>
        <taxon>Microbotryomycetes</taxon>
        <taxon>Microbotryales</taxon>
        <taxon>Microbotryaceae</taxon>
        <taxon>Microbotryum</taxon>
    </lineage>
</organism>
<gene>
    <name evidence="2" type="ORF">BZ3500_MVSOF-1268-A1-R1_CHR1-3G02119</name>
</gene>
<evidence type="ECO:0000313" key="3">
    <source>
        <dbReference type="Proteomes" id="UP000249723"/>
    </source>
</evidence>
<dbReference type="SUPFAM" id="SSF56112">
    <property type="entry name" value="Protein kinase-like (PK-like)"/>
    <property type="match status" value="1"/>
</dbReference>
<evidence type="ECO:0000313" key="2">
    <source>
        <dbReference type="EMBL" id="SCZ90641.1"/>
    </source>
</evidence>